<keyword evidence="9" id="KW-0406">Ion transport</keyword>
<keyword evidence="7 14" id="KW-1133">Transmembrane helix</keyword>
<feature type="transmembrane region" description="Helical" evidence="14">
    <location>
        <begin position="305"/>
        <end position="327"/>
    </location>
</feature>
<dbReference type="Proteomes" id="UP000076420">
    <property type="component" value="Unassembled WGS sequence"/>
</dbReference>
<dbReference type="VEuPathDB" id="VectorBase:BGLAX_034466"/>
<evidence type="ECO:0000256" key="13">
    <source>
        <dbReference type="RuleBase" id="RU362091"/>
    </source>
</evidence>
<keyword evidence="5" id="KW-0769">Symport</keyword>
<dbReference type="Pfam" id="PF00474">
    <property type="entry name" value="SSF"/>
    <property type="match status" value="1"/>
</dbReference>
<protein>
    <submittedName>
        <fullName evidence="15">Uncharacterized protein</fullName>
    </submittedName>
</protein>
<feature type="transmembrane region" description="Helical" evidence="14">
    <location>
        <begin position="45"/>
        <end position="64"/>
    </location>
</feature>
<gene>
    <name evidence="15" type="primary">106078698</name>
</gene>
<dbReference type="Gene3D" id="1.20.1730.10">
    <property type="entry name" value="Sodium/glucose cotransporter"/>
    <property type="match status" value="1"/>
</dbReference>
<evidence type="ECO:0000256" key="6">
    <source>
        <dbReference type="ARBA" id="ARBA00022979"/>
    </source>
</evidence>
<dbReference type="VEuPathDB" id="VectorBase:BGLB011997"/>
<dbReference type="AlphaFoldDB" id="A0A2C9K2D3"/>
<dbReference type="STRING" id="6526.A0A2C9K2D3"/>
<evidence type="ECO:0000256" key="3">
    <source>
        <dbReference type="ARBA" id="ARBA00022448"/>
    </source>
</evidence>
<comment type="subcellular location">
    <subcellularLocation>
        <location evidence="1">Membrane</location>
        <topology evidence="1">Multi-pass membrane protein</topology>
    </subcellularLocation>
</comment>
<feature type="transmembrane region" description="Helical" evidence="14">
    <location>
        <begin position="392"/>
        <end position="413"/>
    </location>
</feature>
<keyword evidence="4 14" id="KW-0812">Transmembrane</keyword>
<evidence type="ECO:0000313" key="16">
    <source>
        <dbReference type="Proteomes" id="UP000076420"/>
    </source>
</evidence>
<evidence type="ECO:0000256" key="8">
    <source>
        <dbReference type="ARBA" id="ARBA00023053"/>
    </source>
</evidence>
<dbReference type="InterPro" id="IPR001734">
    <property type="entry name" value="Na/solute_symporter"/>
</dbReference>
<keyword evidence="8" id="KW-0915">Sodium</keyword>
<sequence length="537" mass="58844">MTVNVPCLVAVILMYLLVLVIGVVTAKKTHKSQNSEEVMIANRSLGFGVAFFTLTATMVCGGFINGTAEFAAWHGLLQTQAPIGYCIGFFLSGIFFAPKLRREKYITMFDPFQFKYGRKMGSLLIFPHLFGDVFWSATVLASLGATVSIIVDLDPTLSIIVSALVAVIYTFLGGLYAVAYTDVIQLILVAIGLVVACPFAMTDHHVNLDNITSTWVGEVKSGTEWLYLDTYCLLILGGTTVQPFYQRILACKSARVAVISTCMASLFSFLLSIPAFIIGVAGSAADWNSTDYTGPLPIPEERRSHILPMTLSYLVPLPVSIIGLGAISAASMSSADSCFLSTATVITKNIYKDIFRNNASDRELMWILRIFIVISGTAGTVIAIYATSIYGLFVLCSDLLYVILFPQMIGVLWIRLTNTYGMVSGFVVALIIRILSGDPTLNIPAVIKYPLYEEETGTQLFPFRTFCMACGFVVLIAASALTNFLFSNDYLSIKYDIFNCRRQRSHQNRNWSKDPPSLGAEDALLKLQDMKSNGNGK</sequence>
<feature type="transmembrane region" description="Helical" evidence="14">
    <location>
        <begin position="420"/>
        <end position="441"/>
    </location>
</feature>
<comment type="similarity">
    <text evidence="2 13">Belongs to the sodium:solute symporter (SSF) (TC 2.A.21) family.</text>
</comment>
<dbReference type="EnsemblMetazoa" id="BGLB011997-RB">
    <property type="protein sequence ID" value="BGLB011997-PB"/>
    <property type="gene ID" value="BGLB011997"/>
</dbReference>
<dbReference type="OrthoDB" id="546820at2759"/>
<evidence type="ECO:0000256" key="10">
    <source>
        <dbReference type="ARBA" id="ARBA00023136"/>
    </source>
</evidence>
<evidence type="ECO:0000313" key="15">
    <source>
        <dbReference type="EnsemblMetazoa" id="BGLB011997-PB"/>
    </source>
</evidence>
<proteinExistence type="inferred from homology"/>
<dbReference type="PANTHER" id="PTHR45897">
    <property type="entry name" value="HIGH-AFFINITY CHOLINE TRANSPORTER 1"/>
    <property type="match status" value="1"/>
</dbReference>
<feature type="transmembrane region" description="Helical" evidence="14">
    <location>
        <begin position="123"/>
        <end position="151"/>
    </location>
</feature>
<evidence type="ECO:0000256" key="7">
    <source>
        <dbReference type="ARBA" id="ARBA00022989"/>
    </source>
</evidence>
<feature type="transmembrane region" description="Helical" evidence="14">
    <location>
        <begin position="6"/>
        <end position="24"/>
    </location>
</feature>
<feature type="transmembrane region" description="Helical" evidence="14">
    <location>
        <begin position="76"/>
        <end position="97"/>
    </location>
</feature>
<evidence type="ECO:0000256" key="1">
    <source>
        <dbReference type="ARBA" id="ARBA00004141"/>
    </source>
</evidence>
<evidence type="ECO:0000256" key="12">
    <source>
        <dbReference type="ARBA" id="ARBA00023201"/>
    </source>
</evidence>
<dbReference type="GO" id="GO:0005886">
    <property type="term" value="C:plasma membrane"/>
    <property type="evidence" value="ECO:0007669"/>
    <property type="project" value="TreeGrafter"/>
</dbReference>
<dbReference type="GO" id="GO:0008292">
    <property type="term" value="P:acetylcholine biosynthetic process"/>
    <property type="evidence" value="ECO:0007669"/>
    <property type="project" value="TreeGrafter"/>
</dbReference>
<keyword evidence="12" id="KW-0739">Sodium transport</keyword>
<dbReference type="InterPro" id="IPR052244">
    <property type="entry name" value="Choline_transporter"/>
</dbReference>
<evidence type="ECO:0000256" key="9">
    <source>
        <dbReference type="ARBA" id="ARBA00023065"/>
    </source>
</evidence>
<dbReference type="GO" id="GO:0005307">
    <property type="term" value="F:choline:sodium symporter activity"/>
    <property type="evidence" value="ECO:0007669"/>
    <property type="project" value="TreeGrafter"/>
</dbReference>
<evidence type="ECO:0000256" key="2">
    <source>
        <dbReference type="ARBA" id="ARBA00006434"/>
    </source>
</evidence>
<dbReference type="CDD" id="cd11474">
    <property type="entry name" value="SLC5sbd_CHT"/>
    <property type="match status" value="1"/>
</dbReference>
<feature type="transmembrane region" description="Helical" evidence="14">
    <location>
        <begin position="183"/>
        <end position="201"/>
    </location>
</feature>
<organism evidence="15 16">
    <name type="scientific">Biomphalaria glabrata</name>
    <name type="common">Bloodfluke planorb</name>
    <name type="synonym">Freshwater snail</name>
    <dbReference type="NCBI Taxonomy" id="6526"/>
    <lineage>
        <taxon>Eukaryota</taxon>
        <taxon>Metazoa</taxon>
        <taxon>Spiralia</taxon>
        <taxon>Lophotrochozoa</taxon>
        <taxon>Mollusca</taxon>
        <taxon>Gastropoda</taxon>
        <taxon>Heterobranchia</taxon>
        <taxon>Euthyneura</taxon>
        <taxon>Panpulmonata</taxon>
        <taxon>Hygrophila</taxon>
        <taxon>Lymnaeoidea</taxon>
        <taxon>Planorbidae</taxon>
        <taxon>Biomphalaria</taxon>
    </lineage>
</organism>
<feature type="transmembrane region" description="Helical" evidence="14">
    <location>
        <begin position="366"/>
        <end position="386"/>
    </location>
</feature>
<keyword evidence="6" id="KW-0530">Neurotransmitter biosynthesis</keyword>
<evidence type="ECO:0000256" key="14">
    <source>
        <dbReference type="SAM" id="Phobius"/>
    </source>
</evidence>
<evidence type="ECO:0000256" key="11">
    <source>
        <dbReference type="ARBA" id="ARBA00023180"/>
    </source>
</evidence>
<keyword evidence="10 14" id="KW-0472">Membrane</keyword>
<dbReference type="EnsemblMetazoa" id="BGLB011997-RC">
    <property type="protein sequence ID" value="BGLB011997-PC"/>
    <property type="gene ID" value="BGLB011997"/>
</dbReference>
<dbReference type="InterPro" id="IPR038377">
    <property type="entry name" value="Na/Glc_symporter_sf"/>
</dbReference>
<feature type="transmembrane region" description="Helical" evidence="14">
    <location>
        <begin position="257"/>
        <end position="285"/>
    </location>
</feature>
<feature type="transmembrane region" description="Helical" evidence="14">
    <location>
        <begin position="461"/>
        <end position="486"/>
    </location>
</feature>
<evidence type="ECO:0000256" key="4">
    <source>
        <dbReference type="ARBA" id="ARBA00022692"/>
    </source>
</evidence>
<dbReference type="KEGG" id="bgt:106078698"/>
<keyword evidence="11" id="KW-0325">Glycoprotein</keyword>
<feature type="transmembrane region" description="Helical" evidence="14">
    <location>
        <begin position="225"/>
        <end position="245"/>
    </location>
</feature>
<reference evidence="15" key="1">
    <citation type="submission" date="2020-05" db="UniProtKB">
        <authorList>
            <consortium name="EnsemblMetazoa"/>
        </authorList>
    </citation>
    <scope>IDENTIFICATION</scope>
    <source>
        <strain evidence="15">BB02</strain>
    </source>
</reference>
<accession>A0A2C9K2D3</accession>
<dbReference type="PROSITE" id="PS50283">
    <property type="entry name" value="NA_SOLUT_SYMP_3"/>
    <property type="match status" value="1"/>
</dbReference>
<dbReference type="PANTHER" id="PTHR45897:SF4">
    <property type="entry name" value="HIGH-AFFINITY CHOLINE TRANSPORTER 1"/>
    <property type="match status" value="1"/>
</dbReference>
<evidence type="ECO:0000256" key="5">
    <source>
        <dbReference type="ARBA" id="ARBA00022847"/>
    </source>
</evidence>
<feature type="transmembrane region" description="Helical" evidence="14">
    <location>
        <begin position="157"/>
        <end position="176"/>
    </location>
</feature>
<keyword evidence="3" id="KW-0813">Transport</keyword>
<name>A0A2C9K2D3_BIOGL</name>